<proteinExistence type="predicted"/>
<dbReference type="Proteomes" id="UP000324091">
    <property type="component" value="Chromosome 1"/>
</dbReference>
<dbReference type="AlphaFoldDB" id="A0A5C6PPR6"/>
<evidence type="ECO:0000313" key="2">
    <source>
        <dbReference type="Proteomes" id="UP000324091"/>
    </source>
</evidence>
<gene>
    <name evidence="1" type="ORF">D4764_01G0016570</name>
</gene>
<comment type="caution">
    <text evidence="1">The sequence shown here is derived from an EMBL/GenBank/DDBJ whole genome shotgun (WGS) entry which is preliminary data.</text>
</comment>
<protein>
    <submittedName>
        <fullName evidence="1">Uncharacterized protein</fullName>
    </submittedName>
</protein>
<sequence>MNISCCLSRKAQTSLSPAATSSSSGGIARRSQTNERQSLQCFLGLPRGLLPEGHALNTSPGRRPGGIRTRCPSHLIWLLSMRRSSGSTPNSSWMAELLTHLISKEEPSHPTEEAHFGHLYPPLFTTTRPLQDSPRDTVECLLQVHKTHVDWLGKFPCTLKDPAEGVELVHSSMPMTETTLLFLNPRFDYPADPPLQYP</sequence>
<accession>A0A5C6PPR6</accession>
<organism evidence="1 2">
    <name type="scientific">Takifugu flavidus</name>
    <name type="common">sansaifugu</name>
    <dbReference type="NCBI Taxonomy" id="433684"/>
    <lineage>
        <taxon>Eukaryota</taxon>
        <taxon>Metazoa</taxon>
        <taxon>Chordata</taxon>
        <taxon>Craniata</taxon>
        <taxon>Vertebrata</taxon>
        <taxon>Euteleostomi</taxon>
        <taxon>Actinopterygii</taxon>
        <taxon>Neopterygii</taxon>
        <taxon>Teleostei</taxon>
        <taxon>Neoteleostei</taxon>
        <taxon>Acanthomorphata</taxon>
        <taxon>Eupercaria</taxon>
        <taxon>Tetraodontiformes</taxon>
        <taxon>Tetradontoidea</taxon>
        <taxon>Tetraodontidae</taxon>
        <taxon>Takifugu</taxon>
    </lineage>
</organism>
<reference evidence="1 2" key="1">
    <citation type="submission" date="2019-04" db="EMBL/GenBank/DDBJ databases">
        <title>Chromosome genome assembly for Takifugu flavidus.</title>
        <authorList>
            <person name="Xiao S."/>
        </authorList>
    </citation>
    <scope>NUCLEOTIDE SEQUENCE [LARGE SCALE GENOMIC DNA]</scope>
    <source>
        <strain evidence="1">HTHZ2018</strain>
        <tissue evidence="1">Muscle</tissue>
    </source>
</reference>
<keyword evidence="2" id="KW-1185">Reference proteome</keyword>
<name>A0A5C6PPR6_9TELE</name>
<dbReference type="EMBL" id="RHFK02000001">
    <property type="protein sequence ID" value="TWW81842.1"/>
    <property type="molecule type" value="Genomic_DNA"/>
</dbReference>
<evidence type="ECO:0000313" key="1">
    <source>
        <dbReference type="EMBL" id="TWW81842.1"/>
    </source>
</evidence>